<evidence type="ECO:0000256" key="1">
    <source>
        <dbReference type="SAM" id="MobiDB-lite"/>
    </source>
</evidence>
<dbReference type="EMBL" id="JBJHZX010000003">
    <property type="protein sequence ID" value="MFL0194518.1"/>
    <property type="molecule type" value="Genomic_DNA"/>
</dbReference>
<keyword evidence="4" id="KW-1185">Reference proteome</keyword>
<protein>
    <submittedName>
        <fullName evidence="3">Uncharacterized protein</fullName>
    </submittedName>
</protein>
<reference evidence="3 4" key="1">
    <citation type="submission" date="2024-11" db="EMBL/GenBank/DDBJ databases">
        <authorList>
            <person name="Heng Y.C."/>
            <person name="Lim A.C.H."/>
            <person name="Lee J.K.Y."/>
            <person name="Kittelmann S."/>
        </authorList>
    </citation>
    <scope>NUCLEOTIDE SEQUENCE [LARGE SCALE GENOMIC DNA]</scope>
    <source>
        <strain evidence="3 4">WILCCON 0269</strain>
    </source>
</reference>
<keyword evidence="2" id="KW-0472">Membrane</keyword>
<dbReference type="RefSeq" id="WP_406790643.1">
    <property type="nucleotide sequence ID" value="NZ_JBJHZX010000003.1"/>
</dbReference>
<evidence type="ECO:0000313" key="3">
    <source>
        <dbReference type="EMBL" id="MFL0194518.1"/>
    </source>
</evidence>
<gene>
    <name evidence="3" type="ORF">ACJDU8_02860</name>
</gene>
<organism evidence="3 4">
    <name type="scientific">Candidatus Clostridium eludens</name>
    <dbReference type="NCBI Taxonomy" id="3381663"/>
    <lineage>
        <taxon>Bacteria</taxon>
        <taxon>Bacillati</taxon>
        <taxon>Bacillota</taxon>
        <taxon>Clostridia</taxon>
        <taxon>Eubacteriales</taxon>
        <taxon>Clostridiaceae</taxon>
        <taxon>Clostridium</taxon>
    </lineage>
</organism>
<evidence type="ECO:0000256" key="2">
    <source>
        <dbReference type="SAM" id="Phobius"/>
    </source>
</evidence>
<comment type="caution">
    <text evidence="3">The sequence shown here is derived from an EMBL/GenBank/DDBJ whole genome shotgun (WGS) entry which is preliminary data.</text>
</comment>
<feature type="transmembrane region" description="Helical" evidence="2">
    <location>
        <begin position="21"/>
        <end position="40"/>
    </location>
</feature>
<proteinExistence type="predicted"/>
<dbReference type="Proteomes" id="UP001623660">
    <property type="component" value="Unassembled WGS sequence"/>
</dbReference>
<evidence type="ECO:0000313" key="4">
    <source>
        <dbReference type="Proteomes" id="UP001623660"/>
    </source>
</evidence>
<feature type="compositionally biased region" description="Basic and acidic residues" evidence="1">
    <location>
        <begin position="82"/>
        <end position="94"/>
    </location>
</feature>
<feature type="compositionally biased region" description="Polar residues" evidence="1">
    <location>
        <begin position="60"/>
        <end position="69"/>
    </location>
</feature>
<accession>A0ABW8SF80</accession>
<sequence length="265" mass="29448">MGKPSIFSKDYGKKMRQRRRNIIILVVACLLVITLIVIYIRGAFKDVVKEANKVKVNNSAGSKQITNNNDNKKISESNNKTASKDKDTKKEDSYKIQLSDSRDITLTYQGEGNNKIFKSVTPPSGSVTYDISPSHKNVVLFDDKSQSILLIDINGNKQDVTNPQYVSTTGAVIEKNSQIASNPSYVWCSSPKFLDDNNIAYITQLPWIGKTTKYVWIESIQNKNHVMIQNIQGEDVKFGELTEKGLTVIADGTTVYITASGSVAQ</sequence>
<keyword evidence="2" id="KW-1133">Transmembrane helix</keyword>
<name>A0ABW8SF80_9CLOT</name>
<keyword evidence="2" id="KW-0812">Transmembrane</keyword>
<feature type="region of interest" description="Disordered" evidence="1">
    <location>
        <begin position="60"/>
        <end position="94"/>
    </location>
</feature>